<evidence type="ECO:0008006" key="4">
    <source>
        <dbReference type="Google" id="ProtNLM"/>
    </source>
</evidence>
<dbReference type="RefSeq" id="XP_026626557.1">
    <property type="nucleotide sequence ID" value="XM_026775454.1"/>
</dbReference>
<reference evidence="2 3" key="1">
    <citation type="submission" date="2018-07" db="EMBL/GenBank/DDBJ databases">
        <title>The genomes of Aspergillus section Nigri reveals drivers in fungal speciation.</title>
        <authorList>
            <consortium name="DOE Joint Genome Institute"/>
            <person name="Vesth T.C."/>
            <person name="Nybo J."/>
            <person name="Theobald S."/>
            <person name="Brandl J."/>
            <person name="Frisvad J.C."/>
            <person name="Nielsen K.F."/>
            <person name="Lyhne E.K."/>
            <person name="Kogle M.E."/>
            <person name="Kuo A."/>
            <person name="Riley R."/>
            <person name="Clum A."/>
            <person name="Nolan M."/>
            <person name="Lipzen A."/>
            <person name="Salamov A."/>
            <person name="Henrissat B."/>
            <person name="Wiebenga A."/>
            <person name="De vries R.P."/>
            <person name="Grigoriev I.V."/>
            <person name="Mortensen U.H."/>
            <person name="Andersen M.R."/>
            <person name="Baker S.E."/>
        </authorList>
    </citation>
    <scope>NUCLEOTIDE SEQUENCE [LARGE SCALE GENOMIC DNA]</scope>
    <source>
        <strain evidence="2 3">CBS 139.54b</strain>
    </source>
</reference>
<dbReference type="AlphaFoldDB" id="A0A3F3Q366"/>
<dbReference type="GeneID" id="38143810"/>
<evidence type="ECO:0000256" key="1">
    <source>
        <dbReference type="SAM" id="SignalP"/>
    </source>
</evidence>
<dbReference type="Proteomes" id="UP000253729">
    <property type="component" value="Unassembled WGS sequence"/>
</dbReference>
<gene>
    <name evidence="2" type="ORF">BDQ94DRAFT_30690</name>
</gene>
<keyword evidence="3" id="KW-1185">Reference proteome</keyword>
<proteinExistence type="predicted"/>
<dbReference type="EMBL" id="KZ852046">
    <property type="protein sequence ID" value="RDH33535.1"/>
    <property type="molecule type" value="Genomic_DNA"/>
</dbReference>
<name>A0A3F3Q366_9EURO</name>
<protein>
    <recommendedName>
        <fullName evidence="4">Secreted protein</fullName>
    </recommendedName>
</protein>
<evidence type="ECO:0000313" key="3">
    <source>
        <dbReference type="Proteomes" id="UP000253729"/>
    </source>
</evidence>
<sequence>MRLSGCWTLAFSTTFGFPFQGTVTYTPYSHTPYSTTCSLVVVGVTAAPPPRTVTFIHQPSARRHGSWGVFSTASVPHAVTRSTHLSISLHLLPIRVTIIHLSSRRGCFSFISAFSIHPFTPSRPESKTPRNLV</sequence>
<organism evidence="2 3">
    <name type="scientific">Aspergillus welwitschiae</name>
    <dbReference type="NCBI Taxonomy" id="1341132"/>
    <lineage>
        <taxon>Eukaryota</taxon>
        <taxon>Fungi</taxon>
        <taxon>Dikarya</taxon>
        <taxon>Ascomycota</taxon>
        <taxon>Pezizomycotina</taxon>
        <taxon>Eurotiomycetes</taxon>
        <taxon>Eurotiomycetidae</taxon>
        <taxon>Eurotiales</taxon>
        <taxon>Aspergillaceae</taxon>
        <taxon>Aspergillus</taxon>
        <taxon>Aspergillus subgen. Circumdati</taxon>
    </lineage>
</organism>
<accession>A0A3F3Q366</accession>
<keyword evidence="1" id="KW-0732">Signal</keyword>
<evidence type="ECO:0000313" key="2">
    <source>
        <dbReference type="EMBL" id="RDH33535.1"/>
    </source>
</evidence>
<feature type="signal peptide" evidence="1">
    <location>
        <begin position="1"/>
        <end position="16"/>
    </location>
</feature>
<feature type="chain" id="PRO_5017821779" description="Secreted protein" evidence="1">
    <location>
        <begin position="17"/>
        <end position="133"/>
    </location>
</feature>